<accession>A0A914EKJ6</accession>
<organism evidence="3 4">
    <name type="scientific">Acrobeloides nanus</name>
    <dbReference type="NCBI Taxonomy" id="290746"/>
    <lineage>
        <taxon>Eukaryota</taxon>
        <taxon>Metazoa</taxon>
        <taxon>Ecdysozoa</taxon>
        <taxon>Nematoda</taxon>
        <taxon>Chromadorea</taxon>
        <taxon>Rhabditida</taxon>
        <taxon>Tylenchina</taxon>
        <taxon>Cephalobomorpha</taxon>
        <taxon>Cephaloboidea</taxon>
        <taxon>Cephalobidae</taxon>
        <taxon>Acrobeloides</taxon>
    </lineage>
</organism>
<name>A0A914EKJ6_9BILA</name>
<dbReference type="GO" id="GO:0004888">
    <property type="term" value="F:transmembrane signaling receptor activity"/>
    <property type="evidence" value="ECO:0007669"/>
    <property type="project" value="InterPro"/>
</dbReference>
<feature type="domain" description="Neurotransmitter-gated ion-channel ligand-binding" evidence="2">
    <location>
        <begin position="5"/>
        <end position="50"/>
    </location>
</feature>
<feature type="transmembrane region" description="Helical" evidence="1">
    <location>
        <begin position="68"/>
        <end position="89"/>
    </location>
</feature>
<reference evidence="4" key="1">
    <citation type="submission" date="2022-11" db="UniProtKB">
        <authorList>
            <consortium name="WormBaseParasite"/>
        </authorList>
    </citation>
    <scope>IDENTIFICATION</scope>
</reference>
<evidence type="ECO:0000313" key="3">
    <source>
        <dbReference type="Proteomes" id="UP000887540"/>
    </source>
</evidence>
<dbReference type="WBParaSite" id="ACRNAN_scaffold9116.g11799.t1">
    <property type="protein sequence ID" value="ACRNAN_scaffold9116.g11799.t1"/>
    <property type="gene ID" value="ACRNAN_scaffold9116.g11799"/>
</dbReference>
<proteinExistence type="predicted"/>
<keyword evidence="3" id="KW-1185">Reference proteome</keyword>
<sequence>MAQYLRWQDPRLAWDPAKYNNISKIYVPVSSLWMPPIFFYNSIQTDLELSDPAALFDYIFTLRRKTTYYTTVIVIPVFLSMVIDVAGVFSPGTSKGENVIFN</sequence>
<dbReference type="GO" id="GO:0005230">
    <property type="term" value="F:extracellular ligand-gated monoatomic ion channel activity"/>
    <property type="evidence" value="ECO:0007669"/>
    <property type="project" value="InterPro"/>
</dbReference>
<dbReference type="InterPro" id="IPR006202">
    <property type="entry name" value="Neur_chan_lig-bd"/>
</dbReference>
<keyword evidence="1" id="KW-1133">Transmembrane helix</keyword>
<dbReference type="PANTHER" id="PTHR18945">
    <property type="entry name" value="NEUROTRANSMITTER GATED ION CHANNEL"/>
    <property type="match status" value="1"/>
</dbReference>
<dbReference type="InterPro" id="IPR006201">
    <property type="entry name" value="Neur_channel"/>
</dbReference>
<evidence type="ECO:0000256" key="1">
    <source>
        <dbReference type="SAM" id="Phobius"/>
    </source>
</evidence>
<dbReference type="Gene3D" id="2.70.170.10">
    <property type="entry name" value="Neurotransmitter-gated ion-channel ligand-binding domain"/>
    <property type="match status" value="1"/>
</dbReference>
<dbReference type="GO" id="GO:0016020">
    <property type="term" value="C:membrane"/>
    <property type="evidence" value="ECO:0007669"/>
    <property type="project" value="InterPro"/>
</dbReference>
<keyword evidence="1" id="KW-0472">Membrane</keyword>
<dbReference type="Pfam" id="PF02931">
    <property type="entry name" value="Neur_chan_LBD"/>
    <property type="match status" value="1"/>
</dbReference>
<dbReference type="AlphaFoldDB" id="A0A914EKJ6"/>
<keyword evidence="1" id="KW-0812">Transmembrane</keyword>
<dbReference type="InterPro" id="IPR036734">
    <property type="entry name" value="Neur_chan_lig-bd_sf"/>
</dbReference>
<dbReference type="Proteomes" id="UP000887540">
    <property type="component" value="Unplaced"/>
</dbReference>
<dbReference type="SUPFAM" id="SSF63712">
    <property type="entry name" value="Nicotinic receptor ligand binding domain-like"/>
    <property type="match status" value="1"/>
</dbReference>
<protein>
    <submittedName>
        <fullName evidence="4">Neurotransmitter-gated ion-channel ligand-binding domain-containing protein</fullName>
    </submittedName>
</protein>
<evidence type="ECO:0000313" key="4">
    <source>
        <dbReference type="WBParaSite" id="ACRNAN_scaffold9116.g11799.t1"/>
    </source>
</evidence>
<evidence type="ECO:0000259" key="2">
    <source>
        <dbReference type="Pfam" id="PF02931"/>
    </source>
</evidence>